<sequence length="74" mass="8523">MSFLQLFTLIKNVVISPEVIIVTILLILYLNLVFYIVRYQKPKLPSLQSRLQKNLQKPPAEAKKDNTPADQQQA</sequence>
<organism evidence="3 4">
    <name type="scientific">Treponema vincentii ATCC 35580</name>
    <dbReference type="NCBI Taxonomy" id="596324"/>
    <lineage>
        <taxon>Bacteria</taxon>
        <taxon>Pseudomonadati</taxon>
        <taxon>Spirochaetota</taxon>
        <taxon>Spirochaetia</taxon>
        <taxon>Spirochaetales</taxon>
        <taxon>Treponemataceae</taxon>
        <taxon>Treponema</taxon>
    </lineage>
</organism>
<gene>
    <name evidence="3" type="ORF">TREVI0001_1078</name>
</gene>
<feature type="transmembrane region" description="Helical" evidence="2">
    <location>
        <begin position="20"/>
        <end position="37"/>
    </location>
</feature>
<evidence type="ECO:0000256" key="1">
    <source>
        <dbReference type="SAM" id="MobiDB-lite"/>
    </source>
</evidence>
<protein>
    <submittedName>
        <fullName evidence="3">Uncharacterized protein</fullName>
    </submittedName>
</protein>
<dbReference type="AlphaFoldDB" id="C8PNM2"/>
<proteinExistence type="predicted"/>
<evidence type="ECO:0000313" key="3">
    <source>
        <dbReference type="EMBL" id="EEV20978.1"/>
    </source>
</evidence>
<evidence type="ECO:0000256" key="2">
    <source>
        <dbReference type="SAM" id="Phobius"/>
    </source>
</evidence>
<dbReference type="EMBL" id="ACYH01000015">
    <property type="protein sequence ID" value="EEV20978.1"/>
    <property type="molecule type" value="Genomic_DNA"/>
</dbReference>
<reference evidence="3 4" key="1">
    <citation type="submission" date="2009-07" db="EMBL/GenBank/DDBJ databases">
        <authorList>
            <person name="Madupu R."/>
            <person name="Sebastian Y."/>
            <person name="Durkin A.S."/>
            <person name="Torralba M."/>
            <person name="Methe B."/>
            <person name="Sutton G.G."/>
            <person name="Strausberg R.L."/>
            <person name="Nelson K.E."/>
        </authorList>
    </citation>
    <scope>NUCLEOTIDE SEQUENCE [LARGE SCALE GENOMIC DNA]</scope>
    <source>
        <strain evidence="3 4">ATCC 35580</strain>
    </source>
</reference>
<dbReference type="RefSeq" id="WP_006188136.1">
    <property type="nucleotide sequence ID" value="NZ_ACYH01000015.1"/>
</dbReference>
<name>C8PNM2_9SPIR</name>
<dbReference type="OrthoDB" id="9942136at2"/>
<keyword evidence="2" id="KW-1133">Transmembrane helix</keyword>
<comment type="caution">
    <text evidence="3">The sequence shown here is derived from an EMBL/GenBank/DDBJ whole genome shotgun (WGS) entry which is preliminary data.</text>
</comment>
<dbReference type="Proteomes" id="UP000004509">
    <property type="component" value="Unassembled WGS sequence"/>
</dbReference>
<keyword evidence="2" id="KW-0472">Membrane</keyword>
<dbReference type="eggNOG" id="ENOG5031DHV">
    <property type="taxonomic scope" value="Bacteria"/>
</dbReference>
<accession>C8PNM2</accession>
<dbReference type="STRING" id="596324.TREVI0001_1078"/>
<keyword evidence="2" id="KW-0812">Transmembrane</keyword>
<evidence type="ECO:0000313" key="4">
    <source>
        <dbReference type="Proteomes" id="UP000004509"/>
    </source>
</evidence>
<feature type="region of interest" description="Disordered" evidence="1">
    <location>
        <begin position="51"/>
        <end position="74"/>
    </location>
</feature>